<keyword evidence="3" id="KW-1185">Reference proteome</keyword>
<dbReference type="Proteomes" id="UP001341840">
    <property type="component" value="Unassembled WGS sequence"/>
</dbReference>
<dbReference type="EMBL" id="JASCZI010151047">
    <property type="protein sequence ID" value="MED6167810.1"/>
    <property type="molecule type" value="Genomic_DNA"/>
</dbReference>
<organism evidence="2 3">
    <name type="scientific">Stylosanthes scabra</name>
    <dbReference type="NCBI Taxonomy" id="79078"/>
    <lineage>
        <taxon>Eukaryota</taxon>
        <taxon>Viridiplantae</taxon>
        <taxon>Streptophyta</taxon>
        <taxon>Embryophyta</taxon>
        <taxon>Tracheophyta</taxon>
        <taxon>Spermatophyta</taxon>
        <taxon>Magnoliopsida</taxon>
        <taxon>eudicotyledons</taxon>
        <taxon>Gunneridae</taxon>
        <taxon>Pentapetalae</taxon>
        <taxon>rosids</taxon>
        <taxon>fabids</taxon>
        <taxon>Fabales</taxon>
        <taxon>Fabaceae</taxon>
        <taxon>Papilionoideae</taxon>
        <taxon>50 kb inversion clade</taxon>
        <taxon>dalbergioids sensu lato</taxon>
        <taxon>Dalbergieae</taxon>
        <taxon>Pterocarpus clade</taxon>
        <taxon>Stylosanthes</taxon>
    </lineage>
</organism>
<reference evidence="2 3" key="1">
    <citation type="journal article" date="2023" name="Plants (Basel)">
        <title>Bridging the Gap: Combining Genomics and Transcriptomics Approaches to Understand Stylosanthes scabra, an Orphan Legume from the Brazilian Caatinga.</title>
        <authorList>
            <person name="Ferreira-Neto J.R.C."/>
            <person name="da Silva M.D."/>
            <person name="Binneck E."/>
            <person name="de Melo N.F."/>
            <person name="da Silva R.H."/>
            <person name="de Melo A.L.T.M."/>
            <person name="Pandolfi V."/>
            <person name="Bustamante F.O."/>
            <person name="Brasileiro-Vidal A.C."/>
            <person name="Benko-Iseppon A.M."/>
        </authorList>
    </citation>
    <scope>NUCLEOTIDE SEQUENCE [LARGE SCALE GENOMIC DNA]</scope>
    <source>
        <tissue evidence="2">Leaves</tissue>
    </source>
</reference>
<evidence type="ECO:0000256" key="1">
    <source>
        <dbReference type="SAM" id="MobiDB-lite"/>
    </source>
</evidence>
<accession>A0ABU6V5P2</accession>
<gene>
    <name evidence="2" type="ORF">PIB30_006090</name>
</gene>
<evidence type="ECO:0000313" key="2">
    <source>
        <dbReference type="EMBL" id="MED6167810.1"/>
    </source>
</evidence>
<proteinExistence type="predicted"/>
<sequence>MTISLRRPPSASPLKEQWSECWVQYRVANCDAQVGFLVENQRNSDSIMKEIVEMNRNMLPRHDTIFMVPNPKAPILVDNGSNGVVPNNHMAGNFDEGNREVGISETIQHK</sequence>
<evidence type="ECO:0000313" key="3">
    <source>
        <dbReference type="Proteomes" id="UP001341840"/>
    </source>
</evidence>
<comment type="caution">
    <text evidence="2">The sequence shown here is derived from an EMBL/GenBank/DDBJ whole genome shotgun (WGS) entry which is preliminary data.</text>
</comment>
<feature type="region of interest" description="Disordered" evidence="1">
    <location>
        <begin position="91"/>
        <end position="110"/>
    </location>
</feature>
<protein>
    <submittedName>
        <fullName evidence="2">Uncharacterized protein</fullName>
    </submittedName>
</protein>
<name>A0ABU6V5P2_9FABA</name>